<accession>A0A3M3YD39</accession>
<gene>
    <name evidence="2" type="ORF">ALQ33_01991</name>
</gene>
<reference evidence="2 3" key="1">
    <citation type="submission" date="2018-08" db="EMBL/GenBank/DDBJ databases">
        <title>Recombination of ecologically and evolutionarily significant loci maintains genetic cohesion in the Pseudomonas syringae species complex.</title>
        <authorList>
            <person name="Dillon M."/>
            <person name="Thakur S."/>
            <person name="Almeida R.N.D."/>
            <person name="Weir B.S."/>
            <person name="Guttman D.S."/>
        </authorList>
    </citation>
    <scope>NUCLEOTIDE SEQUENCE [LARGE SCALE GENOMIC DNA]</scope>
    <source>
        <strain evidence="2 3">ICMP 8902</strain>
    </source>
</reference>
<evidence type="ECO:0000313" key="2">
    <source>
        <dbReference type="EMBL" id="RMO80029.1"/>
    </source>
</evidence>
<evidence type="ECO:0000313" key="3">
    <source>
        <dbReference type="Proteomes" id="UP000279372"/>
    </source>
</evidence>
<dbReference type="Proteomes" id="UP000279372">
    <property type="component" value="Unassembled WGS sequence"/>
</dbReference>
<comment type="caution">
    <text evidence="2">The sequence shown here is derived from an EMBL/GenBank/DDBJ whole genome shotgun (WGS) entry which is preliminary data.</text>
</comment>
<evidence type="ECO:0000259" key="1">
    <source>
        <dbReference type="Pfam" id="PF21941"/>
    </source>
</evidence>
<dbReference type="InterPro" id="IPR047740">
    <property type="entry name" value="SMEK_dom"/>
</dbReference>
<sequence length="356" mass="40631">MITSGYLIGQIIDEFSAVGEQAKLRNRLGLSDLSVFSENFFCDILNIVEKLDLVNTNEDRANEPGVDLGDEKEKIAYQVTSTKTSEKIKNTLKKITFVQRKKYNRFVVLIIGEKQGQYDAVVNALRDRSTSEIDPSITFNPDTDIVDLTDLARKVVGLPFSDIQRLHRLVQDQMGLVKIDLQVPDTDGQYETSGYKLWEPLPIPKLGDGTKFAAWEAQFRGAEYVLTKDDTRAAREAIEELSGRLHKLPRITREFFAMLHERADKNNLRFTDHRSLFIDSVYKTYPSAEIELSLLIAQNLLDIDRDPLPFREYIPGEIGLRMGLGDDGFRLGFYDFVVEEKLSFRRILGDLDFSGF</sequence>
<dbReference type="Pfam" id="PF21941">
    <property type="entry name" value="SMEK_N"/>
    <property type="match status" value="1"/>
</dbReference>
<feature type="domain" description="SMEK" evidence="1">
    <location>
        <begin position="10"/>
        <end position="155"/>
    </location>
</feature>
<protein>
    <recommendedName>
        <fullName evidence="1">SMEK domain-containing protein</fullName>
    </recommendedName>
</protein>
<name>A0A3M3YD39_9PSED</name>
<dbReference type="EMBL" id="RBQB01000346">
    <property type="protein sequence ID" value="RMO80029.1"/>
    <property type="molecule type" value="Genomic_DNA"/>
</dbReference>
<dbReference type="NCBIfam" id="NF033859">
    <property type="entry name" value="SMEK_N"/>
    <property type="match status" value="1"/>
</dbReference>
<dbReference type="AlphaFoldDB" id="A0A3M3YD39"/>
<organism evidence="2 3">
    <name type="scientific">Pseudomonas syringae pv. philadelphi</name>
    <dbReference type="NCBI Taxonomy" id="251706"/>
    <lineage>
        <taxon>Bacteria</taxon>
        <taxon>Pseudomonadati</taxon>
        <taxon>Pseudomonadota</taxon>
        <taxon>Gammaproteobacteria</taxon>
        <taxon>Pseudomonadales</taxon>
        <taxon>Pseudomonadaceae</taxon>
        <taxon>Pseudomonas</taxon>
    </lineage>
</organism>
<dbReference type="RefSeq" id="WP_122224121.1">
    <property type="nucleotide sequence ID" value="NZ_RBQB01000346.1"/>
</dbReference>
<proteinExistence type="predicted"/>